<organism evidence="2">
    <name type="scientific">Clostridium botulinum</name>
    <dbReference type="NCBI Taxonomy" id="1491"/>
    <lineage>
        <taxon>Bacteria</taxon>
        <taxon>Bacillati</taxon>
        <taxon>Bacillota</taxon>
        <taxon>Clostridia</taxon>
        <taxon>Eubacteriales</taxon>
        <taxon>Clostridiaceae</taxon>
        <taxon>Clostridium</taxon>
    </lineage>
</organism>
<dbReference type="EMBL" id="SWRL01000001">
    <property type="protein sequence ID" value="NFH60584.1"/>
    <property type="molecule type" value="Genomic_DNA"/>
</dbReference>
<dbReference type="AlphaFoldDB" id="A0A6G4EBN0"/>
<evidence type="ECO:0008006" key="3">
    <source>
        <dbReference type="Google" id="ProtNLM"/>
    </source>
</evidence>
<feature type="transmembrane region" description="Helical" evidence="1">
    <location>
        <begin position="56"/>
        <end position="73"/>
    </location>
</feature>
<accession>A0A6G4EBN0</accession>
<keyword evidence="1" id="KW-0812">Transmembrane</keyword>
<dbReference type="RefSeq" id="WP_061318167.1">
    <property type="nucleotide sequence ID" value="NZ_CP013247.1"/>
</dbReference>
<sequence>MKLNLNEDDILMLLNDITINENEFSDVDLNEIEKKKICENIISKVQPKKSKSKRNFIAAAVILLISIPLLISPKNVLANMLEKLTVISGIGEVNVSSDKPRILKNSLKKGNITLANMYVDNNKIIVTLTIEPEELTPSYYTIRDEHGNSYELHRSDNLAMMPDNHIGSYRAEYYGEVKKANKYTLNIIDNDKKLTKATFKLKNSDFKEAPETKILYTATNGITTLNVTSLKKEGNILKVDYYFTDKLPDFKWKEIDTLNYGTFEEAKQWSLQEYGFKEPINTKLINHNPTEAPSIIISDEYNNAVYGHNNNNYLDQENESLFDLSKLTGKKLKLTVLNVNYRIQNDGRSKNNDFKFELDVPKSGKSILNKLGEYKGIKFKIISIERLSDSSIELVYNYVNDKNSKLRTSTMWLSSSTLGENGCDSTKPFNDDNTIKTIMKRKNIIGNKLQLNEMNAFFSSVGPFEIDLDPSTIK</sequence>
<gene>
    <name evidence="2" type="ORF">FC962_01400</name>
</gene>
<keyword evidence="1" id="KW-1133">Transmembrane helix</keyword>
<protein>
    <recommendedName>
        <fullName evidence="3">DUF4179 domain-containing protein</fullName>
    </recommendedName>
</protein>
<evidence type="ECO:0000313" key="2">
    <source>
        <dbReference type="EMBL" id="NFH60584.1"/>
    </source>
</evidence>
<reference evidence="2" key="1">
    <citation type="submission" date="2019-04" db="EMBL/GenBank/DDBJ databases">
        <title>Genome sequencing of Clostridium botulinum Groups I-IV and Clostridium butyricum.</title>
        <authorList>
            <person name="Brunt J."/>
            <person name="Van Vliet A.H.M."/>
            <person name="Stringer S.C."/>
            <person name="Carter A.T."/>
            <person name="Peck M.W."/>
        </authorList>
    </citation>
    <scope>NUCLEOTIDE SEQUENCE</scope>
    <source>
        <strain evidence="2">IFR 15/031</strain>
    </source>
</reference>
<comment type="caution">
    <text evidence="2">The sequence shown here is derived from an EMBL/GenBank/DDBJ whole genome shotgun (WGS) entry which is preliminary data.</text>
</comment>
<keyword evidence="1" id="KW-0472">Membrane</keyword>
<evidence type="ECO:0000256" key="1">
    <source>
        <dbReference type="SAM" id="Phobius"/>
    </source>
</evidence>
<name>A0A6G4EBN0_CLOBO</name>
<proteinExistence type="predicted"/>